<dbReference type="Proteomes" id="UP000528322">
    <property type="component" value="Unassembled WGS sequence"/>
</dbReference>
<feature type="transmembrane region" description="Helical" evidence="5">
    <location>
        <begin position="6"/>
        <end position="23"/>
    </location>
</feature>
<dbReference type="Pfam" id="PF02674">
    <property type="entry name" value="Colicin_V"/>
    <property type="match status" value="1"/>
</dbReference>
<dbReference type="GO" id="GO:0016020">
    <property type="term" value="C:membrane"/>
    <property type="evidence" value="ECO:0007669"/>
    <property type="project" value="UniProtKB-SubCell"/>
</dbReference>
<accession>A0A7W8DGH8</accession>
<feature type="transmembrane region" description="Helical" evidence="5">
    <location>
        <begin position="67"/>
        <end position="90"/>
    </location>
</feature>
<keyword evidence="4 5" id="KW-0472">Membrane</keyword>
<keyword evidence="2 5" id="KW-0812">Transmembrane</keyword>
<dbReference type="GO" id="GO:0009403">
    <property type="term" value="P:toxin biosynthetic process"/>
    <property type="evidence" value="ECO:0007669"/>
    <property type="project" value="InterPro"/>
</dbReference>
<evidence type="ECO:0000313" key="6">
    <source>
        <dbReference type="EMBL" id="MBB5021258.1"/>
    </source>
</evidence>
<comment type="subcellular location">
    <subcellularLocation>
        <location evidence="1">Membrane</location>
        <topology evidence="1">Multi-pass membrane protein</topology>
    </subcellularLocation>
</comment>
<protein>
    <submittedName>
        <fullName evidence="6">Putative membrane protein required for colicin V production</fullName>
    </submittedName>
</protein>
<evidence type="ECO:0000256" key="4">
    <source>
        <dbReference type="ARBA" id="ARBA00023136"/>
    </source>
</evidence>
<dbReference type="AlphaFoldDB" id="A0A7W8DGH8"/>
<keyword evidence="3 5" id="KW-1133">Transmembrane helix</keyword>
<evidence type="ECO:0000313" key="7">
    <source>
        <dbReference type="Proteomes" id="UP000528322"/>
    </source>
</evidence>
<evidence type="ECO:0000256" key="2">
    <source>
        <dbReference type="ARBA" id="ARBA00022692"/>
    </source>
</evidence>
<name>A0A7W8DGH8_9BACT</name>
<dbReference type="RefSeq" id="WP_183729625.1">
    <property type="nucleotide sequence ID" value="NZ_JACHID010000002.1"/>
</dbReference>
<reference evidence="6 7" key="1">
    <citation type="submission" date="2020-08" db="EMBL/GenBank/DDBJ databases">
        <title>Genomic Encyclopedia of Type Strains, Phase IV (KMG-IV): sequencing the most valuable type-strain genomes for metagenomic binning, comparative biology and taxonomic classification.</title>
        <authorList>
            <person name="Goeker M."/>
        </authorList>
    </citation>
    <scope>NUCLEOTIDE SEQUENCE [LARGE SCALE GENOMIC DNA]</scope>
    <source>
        <strain evidence="6 7">DSM 22071</strain>
    </source>
</reference>
<dbReference type="InterPro" id="IPR003825">
    <property type="entry name" value="Colicin-V_CvpA"/>
</dbReference>
<evidence type="ECO:0000256" key="3">
    <source>
        <dbReference type="ARBA" id="ARBA00022989"/>
    </source>
</evidence>
<comment type="caution">
    <text evidence="6">The sequence shown here is derived from an EMBL/GenBank/DDBJ whole genome shotgun (WGS) entry which is preliminary data.</text>
</comment>
<evidence type="ECO:0000256" key="1">
    <source>
        <dbReference type="ARBA" id="ARBA00004141"/>
    </source>
</evidence>
<keyword evidence="7" id="KW-1185">Reference proteome</keyword>
<gene>
    <name evidence="6" type="ORF">HNR37_000564</name>
</gene>
<dbReference type="PANTHER" id="PTHR37306">
    <property type="entry name" value="COLICIN V PRODUCTION PROTEIN"/>
    <property type="match status" value="1"/>
</dbReference>
<sequence length="206" mass="21929">MTIGIIDVVVVAALLLAAAKGALSGFLRELFGLLIIVLSLVLAKAGYPRIIASFEGSLPPEVPTSIVATMAFIVAFLMVWATLNLVAMIGQRFIRFKESTGVGRALGAVLSSAKMLVVVSFVLAGFLYIPSNPMDLQGKVQQSSLGYPLAQMAPVLYHGFSAVLPAADGPSPFPDLSSLSSLMPDMERFQREADAVGAEDERMRNR</sequence>
<dbReference type="EMBL" id="JACHID010000002">
    <property type="protein sequence ID" value="MBB5021258.1"/>
    <property type="molecule type" value="Genomic_DNA"/>
</dbReference>
<evidence type="ECO:0000256" key="5">
    <source>
        <dbReference type="SAM" id="Phobius"/>
    </source>
</evidence>
<feature type="transmembrane region" description="Helical" evidence="5">
    <location>
        <begin position="102"/>
        <end position="129"/>
    </location>
</feature>
<organism evidence="6 7">
    <name type="scientific">Desulfurispira natronophila</name>
    <dbReference type="NCBI Taxonomy" id="682562"/>
    <lineage>
        <taxon>Bacteria</taxon>
        <taxon>Pseudomonadati</taxon>
        <taxon>Chrysiogenota</taxon>
        <taxon>Chrysiogenia</taxon>
        <taxon>Chrysiogenales</taxon>
        <taxon>Chrysiogenaceae</taxon>
        <taxon>Desulfurispira</taxon>
    </lineage>
</organism>
<feature type="transmembrane region" description="Helical" evidence="5">
    <location>
        <begin position="30"/>
        <end position="47"/>
    </location>
</feature>
<proteinExistence type="predicted"/>
<dbReference type="PANTHER" id="PTHR37306:SF1">
    <property type="entry name" value="COLICIN V PRODUCTION PROTEIN"/>
    <property type="match status" value="1"/>
</dbReference>